<feature type="binding site" evidence="2">
    <location>
        <position position="112"/>
    </location>
    <ligand>
        <name>Mn(2+)</name>
        <dbReference type="ChEBI" id="CHEBI:29035"/>
        <label>2</label>
    </ligand>
</feature>
<evidence type="ECO:0000313" key="5">
    <source>
        <dbReference type="Proteomes" id="UP000284841"/>
    </source>
</evidence>
<keyword evidence="1 4" id="KW-0378">Hydrolase</keyword>
<dbReference type="GO" id="GO:0046872">
    <property type="term" value="F:metal ion binding"/>
    <property type="evidence" value="ECO:0007669"/>
    <property type="project" value="UniProtKB-KW"/>
</dbReference>
<dbReference type="Gene3D" id="3.40.630.10">
    <property type="entry name" value="Zn peptidases"/>
    <property type="match status" value="1"/>
</dbReference>
<dbReference type="AlphaFoldDB" id="A0A415E0I7"/>
<dbReference type="OrthoDB" id="9776731at2"/>
<dbReference type="PIRSF" id="PIRSF005962">
    <property type="entry name" value="Pept_M20D_amidohydro"/>
    <property type="match status" value="1"/>
</dbReference>
<dbReference type="Gene3D" id="3.30.70.360">
    <property type="match status" value="1"/>
</dbReference>
<feature type="binding site" evidence="2">
    <location>
        <position position="172"/>
    </location>
    <ligand>
        <name>Mn(2+)</name>
        <dbReference type="ChEBI" id="CHEBI:29035"/>
        <label>2</label>
    </ligand>
</feature>
<dbReference type="PANTHER" id="PTHR11014:SF63">
    <property type="entry name" value="METALLOPEPTIDASE, PUTATIVE (AFU_ORTHOLOGUE AFUA_6G09600)-RELATED"/>
    <property type="match status" value="1"/>
</dbReference>
<proteinExistence type="predicted"/>
<dbReference type="InterPro" id="IPR002933">
    <property type="entry name" value="Peptidase_M20"/>
</dbReference>
<dbReference type="Pfam" id="PF07687">
    <property type="entry name" value="M20_dimer"/>
    <property type="match status" value="1"/>
</dbReference>
<protein>
    <submittedName>
        <fullName evidence="4">Amidohydrolase</fullName>
    </submittedName>
</protein>
<feature type="binding site" evidence="2">
    <location>
        <position position="372"/>
    </location>
    <ligand>
        <name>Mn(2+)</name>
        <dbReference type="ChEBI" id="CHEBI:29035"/>
        <label>2</label>
    </ligand>
</feature>
<reference evidence="4 5" key="1">
    <citation type="submission" date="2018-08" db="EMBL/GenBank/DDBJ databases">
        <title>A genome reference for cultivated species of the human gut microbiota.</title>
        <authorList>
            <person name="Zou Y."/>
            <person name="Xue W."/>
            <person name="Luo G."/>
        </authorList>
    </citation>
    <scope>NUCLEOTIDE SEQUENCE [LARGE SCALE GENOMIC DNA]</scope>
    <source>
        <strain evidence="4 5">AM07-24</strain>
    </source>
</reference>
<dbReference type="FunFam" id="3.30.70.360:FF:000001">
    <property type="entry name" value="N-acetyldiaminopimelate deacetylase"/>
    <property type="match status" value="1"/>
</dbReference>
<dbReference type="InterPro" id="IPR036264">
    <property type="entry name" value="Bact_exopeptidase_dim_dom"/>
</dbReference>
<dbReference type="NCBIfam" id="TIGR01891">
    <property type="entry name" value="amidohydrolases"/>
    <property type="match status" value="1"/>
</dbReference>
<sequence length="403" mass="44085">MEVTMTYHVQELKKKVDEIFEQVVAFRRELHMYPERSEQEENTSTMIQAELNRLGIPYQSNIAGYGVCATIYGKDRSRGVGVRADMDALPLTEMTDVPFKSKHPGLMHGCGHDIHTAVLLGTARILNELKEDLSGSVRLLFQPSEETIGGAKQMIDAGCLENPLISSVIGLHVDTAVDAGSIQFIPGAMNAASCEFYVTVTGKSCHGAHPSDGIDSLLPACAMVGALQSIITRKIDPAEAALITVGQFHSGTKNNIISGETKFSGIIRTLNMEHRSFIKEQIEGICLSTAKAYGAACRVEFHDSYPSLENDEQLLAWVKPVCEEALGSDHVHLCTKPSLGADDFAYFCHGTRGLYYNIGARRPGEQAAYPIHSDRFNPDEECIRVGILTEVLAVLKILEEENS</sequence>
<accession>A0A415E0I7</accession>
<evidence type="ECO:0000256" key="1">
    <source>
        <dbReference type="ARBA" id="ARBA00022801"/>
    </source>
</evidence>
<dbReference type="STRING" id="1776384.GCA_900086585_00559"/>
<evidence type="ECO:0000313" key="4">
    <source>
        <dbReference type="EMBL" id="RHJ87108.1"/>
    </source>
</evidence>
<comment type="caution">
    <text evidence="4">The sequence shown here is derived from an EMBL/GenBank/DDBJ whole genome shotgun (WGS) entry which is preliminary data.</text>
</comment>
<comment type="cofactor">
    <cofactor evidence="2">
        <name>Mn(2+)</name>
        <dbReference type="ChEBI" id="CHEBI:29035"/>
    </cofactor>
    <text evidence="2">The Mn(2+) ion enhances activity.</text>
</comment>
<gene>
    <name evidence="4" type="ORF">DW099_10395</name>
</gene>
<name>A0A415E0I7_9FIRM</name>
<dbReference type="GO" id="GO:0019877">
    <property type="term" value="P:diaminopimelate biosynthetic process"/>
    <property type="evidence" value="ECO:0007669"/>
    <property type="project" value="UniProtKB-ARBA"/>
</dbReference>
<evidence type="ECO:0000256" key="2">
    <source>
        <dbReference type="PIRSR" id="PIRSR005962-1"/>
    </source>
</evidence>
<organism evidence="4 5">
    <name type="scientific">Emergencia timonensis</name>
    <dbReference type="NCBI Taxonomy" id="1776384"/>
    <lineage>
        <taxon>Bacteria</taxon>
        <taxon>Bacillati</taxon>
        <taxon>Bacillota</taxon>
        <taxon>Clostridia</taxon>
        <taxon>Peptostreptococcales</taxon>
        <taxon>Anaerovoracaceae</taxon>
        <taxon>Emergencia</taxon>
    </lineage>
</organism>
<keyword evidence="2" id="KW-0479">Metal-binding</keyword>
<dbReference type="Proteomes" id="UP000284841">
    <property type="component" value="Unassembled WGS sequence"/>
</dbReference>
<keyword evidence="2" id="KW-0464">Manganese</keyword>
<dbReference type="SUPFAM" id="SSF55031">
    <property type="entry name" value="Bacterial exopeptidase dimerisation domain"/>
    <property type="match status" value="1"/>
</dbReference>
<keyword evidence="5" id="KW-1185">Reference proteome</keyword>
<feature type="binding site" evidence="2">
    <location>
        <position position="110"/>
    </location>
    <ligand>
        <name>Mn(2+)</name>
        <dbReference type="ChEBI" id="CHEBI:29035"/>
        <label>2</label>
    </ligand>
</feature>
<dbReference type="InterPro" id="IPR017439">
    <property type="entry name" value="Amidohydrolase"/>
</dbReference>
<dbReference type="Pfam" id="PF01546">
    <property type="entry name" value="Peptidase_M20"/>
    <property type="match status" value="1"/>
</dbReference>
<dbReference type="InterPro" id="IPR011650">
    <property type="entry name" value="Peptidase_M20_dimer"/>
</dbReference>
<dbReference type="SUPFAM" id="SSF53187">
    <property type="entry name" value="Zn-dependent exopeptidases"/>
    <property type="match status" value="1"/>
</dbReference>
<feature type="binding site" evidence="2">
    <location>
        <position position="146"/>
    </location>
    <ligand>
        <name>Mn(2+)</name>
        <dbReference type="ChEBI" id="CHEBI:29035"/>
        <label>2</label>
    </ligand>
</feature>
<dbReference type="EMBL" id="QRMS01000003">
    <property type="protein sequence ID" value="RHJ87108.1"/>
    <property type="molecule type" value="Genomic_DNA"/>
</dbReference>
<dbReference type="PANTHER" id="PTHR11014">
    <property type="entry name" value="PEPTIDASE M20 FAMILY MEMBER"/>
    <property type="match status" value="1"/>
</dbReference>
<dbReference type="CDD" id="cd03886">
    <property type="entry name" value="M20_Acy1"/>
    <property type="match status" value="1"/>
</dbReference>
<feature type="domain" description="Peptidase M20 dimerisation" evidence="3">
    <location>
        <begin position="193"/>
        <end position="292"/>
    </location>
</feature>
<evidence type="ECO:0000259" key="3">
    <source>
        <dbReference type="Pfam" id="PF07687"/>
    </source>
</evidence>
<dbReference type="GO" id="GO:0050118">
    <property type="term" value="F:N-acetyldiaminopimelate deacetylase activity"/>
    <property type="evidence" value="ECO:0007669"/>
    <property type="project" value="UniProtKB-ARBA"/>
</dbReference>